<feature type="region of interest" description="Disordered" evidence="1">
    <location>
        <begin position="26"/>
        <end position="49"/>
    </location>
</feature>
<feature type="compositionally biased region" description="Polar residues" evidence="1">
    <location>
        <begin position="27"/>
        <end position="42"/>
    </location>
</feature>
<proteinExistence type="predicted"/>
<organism evidence="2 3">
    <name type="scientific">Haloarchaeobius litoreus</name>
    <dbReference type="NCBI Taxonomy" id="755306"/>
    <lineage>
        <taxon>Archaea</taxon>
        <taxon>Methanobacteriati</taxon>
        <taxon>Methanobacteriota</taxon>
        <taxon>Stenosarchaea group</taxon>
        <taxon>Halobacteria</taxon>
        <taxon>Halobacteriales</taxon>
        <taxon>Halorubellaceae</taxon>
        <taxon>Haloarchaeobius</taxon>
    </lineage>
</organism>
<keyword evidence="3" id="KW-1185">Reference proteome</keyword>
<evidence type="ECO:0000256" key="1">
    <source>
        <dbReference type="SAM" id="MobiDB-lite"/>
    </source>
</evidence>
<gene>
    <name evidence="2" type="ORF">ACFSBL_11645</name>
</gene>
<comment type="caution">
    <text evidence="2">The sequence shown here is derived from an EMBL/GenBank/DDBJ whole genome shotgun (WGS) entry which is preliminary data.</text>
</comment>
<dbReference type="EMBL" id="JBHUDO010000002">
    <property type="protein sequence ID" value="MFD1646334.1"/>
    <property type="molecule type" value="Genomic_DNA"/>
</dbReference>
<dbReference type="Proteomes" id="UP001597034">
    <property type="component" value="Unassembled WGS sequence"/>
</dbReference>
<dbReference type="RefSeq" id="WP_256398145.1">
    <property type="nucleotide sequence ID" value="NZ_JANHJR010000001.1"/>
</dbReference>
<reference evidence="2 3" key="1">
    <citation type="journal article" date="2019" name="Int. J. Syst. Evol. Microbiol.">
        <title>The Global Catalogue of Microorganisms (GCM) 10K type strain sequencing project: providing services to taxonomists for standard genome sequencing and annotation.</title>
        <authorList>
            <consortium name="The Broad Institute Genomics Platform"/>
            <consortium name="The Broad Institute Genome Sequencing Center for Infectious Disease"/>
            <person name="Wu L."/>
            <person name="Ma J."/>
        </authorList>
    </citation>
    <scope>NUCLEOTIDE SEQUENCE [LARGE SCALE GENOMIC DNA]</scope>
    <source>
        <strain evidence="2 3">CGMCC 1.10390</strain>
    </source>
</reference>
<evidence type="ECO:0000313" key="3">
    <source>
        <dbReference type="Proteomes" id="UP001597034"/>
    </source>
</evidence>
<name>A0ABD6DM12_9EURY</name>
<protein>
    <submittedName>
        <fullName evidence="2">Uncharacterized protein</fullName>
    </submittedName>
</protein>
<dbReference type="AlphaFoldDB" id="A0ABD6DM12"/>
<evidence type="ECO:0000313" key="2">
    <source>
        <dbReference type="EMBL" id="MFD1646334.1"/>
    </source>
</evidence>
<sequence>MDYVYVEVAVDSVYVAGGVMVAGWARSGSSVGSSNRTASVRTTDVGVVD</sequence>
<accession>A0ABD6DM12</accession>